<protein>
    <submittedName>
        <fullName evidence="11">Solute carrier family 14 member 2</fullName>
    </submittedName>
</protein>
<dbReference type="PANTHER" id="PTHR10464:SF15">
    <property type="entry name" value="FACILITATED UREA TRANSPORTER"/>
    <property type="match status" value="1"/>
</dbReference>
<evidence type="ECO:0000256" key="2">
    <source>
        <dbReference type="ARBA" id="ARBA00005914"/>
    </source>
</evidence>
<proteinExistence type="inferred from homology"/>
<dbReference type="GeneTree" id="ENSGT00390000018729"/>
<dbReference type="FunFam" id="1.10.3430.10:FF:000002">
    <property type="entry name" value="urea transporter 2"/>
    <property type="match status" value="1"/>
</dbReference>
<comment type="catalytic activity">
    <reaction evidence="8">
        <text>urea(in) = urea(out)</text>
        <dbReference type="Rhea" id="RHEA:32799"/>
        <dbReference type="ChEBI" id="CHEBI:16199"/>
    </reaction>
</comment>
<dbReference type="PANTHER" id="PTHR10464">
    <property type="entry name" value="UREA TRANSPORTER"/>
    <property type="match status" value="1"/>
</dbReference>
<dbReference type="InterPro" id="IPR004937">
    <property type="entry name" value="Urea_transporter"/>
</dbReference>
<feature type="transmembrane region" description="Helical" evidence="10">
    <location>
        <begin position="142"/>
        <end position="164"/>
    </location>
</feature>
<feature type="transmembrane region" description="Helical" evidence="10">
    <location>
        <begin position="117"/>
        <end position="136"/>
    </location>
</feature>
<feature type="region of interest" description="Disordered" evidence="9">
    <location>
        <begin position="1"/>
        <end position="20"/>
    </location>
</feature>
<evidence type="ECO:0000256" key="6">
    <source>
        <dbReference type="ARBA" id="ARBA00023136"/>
    </source>
</evidence>
<evidence type="ECO:0000256" key="1">
    <source>
        <dbReference type="ARBA" id="ARBA00004651"/>
    </source>
</evidence>
<evidence type="ECO:0000313" key="11">
    <source>
        <dbReference type="Ensembl" id="ENSOSIP00000046215.1"/>
    </source>
</evidence>
<evidence type="ECO:0000256" key="4">
    <source>
        <dbReference type="ARBA" id="ARBA00022692"/>
    </source>
</evidence>
<accession>A0A8C7ZNZ2</accession>
<evidence type="ECO:0000256" key="9">
    <source>
        <dbReference type="SAM" id="MobiDB-lite"/>
    </source>
</evidence>
<feature type="transmembrane region" description="Helical" evidence="10">
    <location>
        <begin position="310"/>
        <end position="343"/>
    </location>
</feature>
<evidence type="ECO:0000256" key="7">
    <source>
        <dbReference type="ARBA" id="ARBA00023180"/>
    </source>
</evidence>
<dbReference type="InterPro" id="IPR029020">
    <property type="entry name" value="Ammonium/urea_transptr"/>
</dbReference>
<reference evidence="11" key="1">
    <citation type="submission" date="2025-08" db="UniProtKB">
        <authorList>
            <consortium name="Ensembl"/>
        </authorList>
    </citation>
    <scope>IDENTIFICATION</scope>
</reference>
<dbReference type="Gene3D" id="1.10.3430.10">
    <property type="entry name" value="Ammonium transporter AmtB like domains"/>
    <property type="match status" value="1"/>
</dbReference>
<feature type="region of interest" description="Disordered" evidence="9">
    <location>
        <begin position="391"/>
        <end position="413"/>
    </location>
</feature>
<dbReference type="Ensembl" id="ENSOSIT00000048584.1">
    <property type="protein sequence ID" value="ENSOSIP00000046215.1"/>
    <property type="gene ID" value="ENSOSIG00000021899.1"/>
</dbReference>
<evidence type="ECO:0000256" key="10">
    <source>
        <dbReference type="SAM" id="Phobius"/>
    </source>
</evidence>
<dbReference type="Pfam" id="PF03253">
    <property type="entry name" value="UT"/>
    <property type="match status" value="1"/>
</dbReference>
<evidence type="ECO:0000256" key="8">
    <source>
        <dbReference type="ARBA" id="ARBA00033993"/>
    </source>
</evidence>
<feature type="transmembrane region" description="Helical" evidence="10">
    <location>
        <begin position="91"/>
        <end position="110"/>
    </location>
</feature>
<organism evidence="11 12">
    <name type="scientific">Oryzias sinensis</name>
    <name type="common">Chinese medaka</name>
    <dbReference type="NCBI Taxonomy" id="183150"/>
    <lineage>
        <taxon>Eukaryota</taxon>
        <taxon>Metazoa</taxon>
        <taxon>Chordata</taxon>
        <taxon>Craniata</taxon>
        <taxon>Vertebrata</taxon>
        <taxon>Euteleostomi</taxon>
        <taxon>Actinopterygii</taxon>
        <taxon>Neopterygii</taxon>
        <taxon>Teleostei</taxon>
        <taxon>Neoteleostei</taxon>
        <taxon>Acanthomorphata</taxon>
        <taxon>Ovalentaria</taxon>
        <taxon>Atherinomorphae</taxon>
        <taxon>Beloniformes</taxon>
        <taxon>Adrianichthyidae</taxon>
        <taxon>Oryziinae</taxon>
        <taxon>Oryzias</taxon>
    </lineage>
</organism>
<evidence type="ECO:0000256" key="5">
    <source>
        <dbReference type="ARBA" id="ARBA00022989"/>
    </source>
</evidence>
<keyword evidence="5 10" id="KW-1133">Transmembrane helix</keyword>
<feature type="transmembrane region" description="Helical" evidence="10">
    <location>
        <begin position="281"/>
        <end position="304"/>
    </location>
</feature>
<dbReference type="AlphaFoldDB" id="A0A8C7ZNZ2"/>
<reference evidence="11" key="2">
    <citation type="submission" date="2025-09" db="UniProtKB">
        <authorList>
            <consortium name="Ensembl"/>
        </authorList>
    </citation>
    <scope>IDENTIFICATION</scope>
</reference>
<evidence type="ECO:0000256" key="3">
    <source>
        <dbReference type="ARBA" id="ARBA00022475"/>
    </source>
</evidence>
<dbReference type="Proteomes" id="UP000694383">
    <property type="component" value="Unplaced"/>
</dbReference>
<sequence length="413" mass="45474">MAQSDLTSEKSQEGQAQPSGTADCQRAKACFLKGVSYFAGDMKVFGKWMEKQFFLLQLLDWVLRGASQVMFVNNPLSGLLIFAGLILQNYWWALNGFAGTLFATISALILQQDRGAIAAGLYGYNGILVGLLMAVFSNAGNWYWWLLLPNIFLSMMCPIVSSALASINSRWDLPVFTLPFNILVCLHMVATGHYNHHFPQVLIQPRTELPNITWDELDVAKLFMSIPVGIGQVYGCDNPWTGGIFIISLFISSPITCVHAVMGSAVGMVSGLALAAPFGDIYFGLWGYNCVLACIAVGGMFYALTWQVHLLAITCAFFCAYLGSAIANIMSTVNIHFPSLLLAFLSLMNHIECRLCFFLFCAVWSTSMHMAFLPVSPHLPPPNHWDQQDIQAATRQSHLSGEKPGLLLEDEEG</sequence>
<name>A0A8C7ZNZ2_9TELE</name>
<keyword evidence="12" id="KW-1185">Reference proteome</keyword>
<keyword evidence="6 10" id="KW-0472">Membrane</keyword>
<keyword evidence="7" id="KW-0325">Glycoprotein</keyword>
<dbReference type="GO" id="GO:0005886">
    <property type="term" value="C:plasma membrane"/>
    <property type="evidence" value="ECO:0007669"/>
    <property type="project" value="UniProtKB-SubCell"/>
</dbReference>
<comment type="subcellular location">
    <subcellularLocation>
        <location evidence="1">Cell membrane</location>
        <topology evidence="1">Multi-pass membrane protein</topology>
    </subcellularLocation>
</comment>
<keyword evidence="4 10" id="KW-0812">Transmembrane</keyword>
<comment type="similarity">
    <text evidence="2">Belongs to the urea transporter family.</text>
</comment>
<keyword evidence="3" id="KW-1003">Cell membrane</keyword>
<evidence type="ECO:0000313" key="12">
    <source>
        <dbReference type="Proteomes" id="UP000694383"/>
    </source>
</evidence>
<feature type="transmembrane region" description="Helical" evidence="10">
    <location>
        <begin position="244"/>
        <end position="269"/>
    </location>
</feature>
<dbReference type="GO" id="GO:0015204">
    <property type="term" value="F:urea transmembrane transporter activity"/>
    <property type="evidence" value="ECO:0007669"/>
    <property type="project" value="InterPro"/>
</dbReference>